<dbReference type="InterPro" id="IPR029044">
    <property type="entry name" value="Nucleotide-diphossugar_trans"/>
</dbReference>
<reference evidence="2" key="1">
    <citation type="submission" date="2020-08" db="EMBL/GenBank/DDBJ databases">
        <title>Paracoccus amoyensis sp. nov., isolated from the surface seawater at coast of Xiamen, Fujian.</title>
        <authorList>
            <person name="Lyu L."/>
        </authorList>
    </citation>
    <scope>NUCLEOTIDE SEQUENCE</scope>
    <source>
        <strain evidence="2">11-3</strain>
    </source>
</reference>
<evidence type="ECO:0000259" key="1">
    <source>
        <dbReference type="Pfam" id="PF17994"/>
    </source>
</evidence>
<name>A0A926GD33_9RHOB</name>
<dbReference type="Pfam" id="PF17994">
    <property type="entry name" value="Glft2_N"/>
    <property type="match status" value="1"/>
</dbReference>
<feature type="domain" description="Galactofuranosyltransferase GlfT2 N-terminal" evidence="1">
    <location>
        <begin position="55"/>
        <end position="157"/>
    </location>
</feature>
<proteinExistence type="predicted"/>
<dbReference type="InterPro" id="IPR040492">
    <property type="entry name" value="GlfT2_N"/>
</dbReference>
<dbReference type="Proteomes" id="UP000608594">
    <property type="component" value="Unassembled WGS sequence"/>
</dbReference>
<organism evidence="2 3">
    <name type="scientific">Paracoccus amoyensis</name>
    <dbReference type="NCBI Taxonomy" id="2760093"/>
    <lineage>
        <taxon>Bacteria</taxon>
        <taxon>Pseudomonadati</taxon>
        <taxon>Pseudomonadota</taxon>
        <taxon>Alphaproteobacteria</taxon>
        <taxon>Rhodobacterales</taxon>
        <taxon>Paracoccaceae</taxon>
        <taxon>Paracoccus</taxon>
    </lineage>
</organism>
<keyword evidence="3" id="KW-1185">Reference proteome</keyword>
<comment type="caution">
    <text evidence="2">The sequence shown here is derived from an EMBL/GenBank/DDBJ whole genome shotgun (WGS) entry which is preliminary data.</text>
</comment>
<dbReference type="EMBL" id="JACOQL010000002">
    <property type="protein sequence ID" value="MBC9246241.1"/>
    <property type="molecule type" value="Genomic_DNA"/>
</dbReference>
<accession>A0A926GD33</accession>
<gene>
    <name evidence="2" type="ORF">H4P12_05830</name>
</gene>
<dbReference type="AlphaFoldDB" id="A0A926GD33"/>
<dbReference type="Gene3D" id="3.90.550.60">
    <property type="match status" value="1"/>
</dbReference>
<evidence type="ECO:0000313" key="2">
    <source>
        <dbReference type="EMBL" id="MBC9246241.1"/>
    </source>
</evidence>
<protein>
    <submittedName>
        <fullName evidence="2">Glycosyltransferase family 2 protein</fullName>
    </submittedName>
</protein>
<dbReference type="SUPFAM" id="SSF53448">
    <property type="entry name" value="Nucleotide-diphospho-sugar transferases"/>
    <property type="match status" value="1"/>
</dbReference>
<evidence type="ECO:0000313" key="3">
    <source>
        <dbReference type="Proteomes" id="UP000608594"/>
    </source>
</evidence>
<dbReference type="RefSeq" id="WP_187792686.1">
    <property type="nucleotide sequence ID" value="NZ_JACOQL010000002.1"/>
</dbReference>
<sequence length="619" mass="71111">MNQIVKLDQVSQMTEFVTLQGLLWPERGISTEREVYFRLRGAAGLSEKQGMIVTNIGGKIKFDTAFNLFNLGKWQKFCGLNDLHLMLKGKGRFELIVFQAMADKSWERIYNEIISFDDSGEFSVDLSKAFDAQQGGILFFELKSLDEGEFHDAFWRTRQKPLRQPRIALSITTFKRERAVRESARRFAEFVKTSKLAPFLQLIVVDNGQSAEITPSEYVTIVENENLGGSGGFARGLIEAEKRGVSHCLFMDDDASIHMPALERVWTFLAYAQDENAAVAGGLTMANHRWAMWENGAHFRLSCKPRDMGTDLREAHQAFRMEHDSVSDPATNFYGGWWFFAFPIAFAKHRPFPFFVRGDDISFSIANDFKIVTLPGVVCFQDADFSDKESLQTLYLDLRSHVIHHLALPNMEISRPLLLSLPLRFFGRSFLQLHYETLEALNISFEDVLRGPDFFAENADMSVRRADLNKIRKDEAWKPLDGPVPAQKIRFDPHKAWVRLLMKATLNGHLLPFFSHYGNHRVLRAGERGRIRETWAAAQITYLDGNGKYFTVRHSKTKAFKQAWRMFRNTLRFNSQMDDLKAEWREGYNRLATDQFWQKRLGLQAGPVAQDDKSQPVNS</sequence>